<feature type="region of interest" description="Disordered" evidence="1">
    <location>
        <begin position="1"/>
        <end position="34"/>
    </location>
</feature>
<sequence length="483" mass="51215">MALLSATKQEVHKGAWSMAQETTPDRLAPPAGQPVSRRSVLKIGGLGLAGVAGTSLLSSCGRGSDPHQVIVQVAQSPTAPAGQRRILDLMRRKFEAAYPGASAKFNVVTLGSAVTTSVITAATSRDGPDIFEVSPQTLPTGQAVGVFEVLSDSDWAAVGGKDRYLPSALAACGRSTTELVAIPYYASTMAMYYNRKKFQEAGITAAPTTWTDFVDVGRQLSAPEQDRYAVGMGAAEASEPWHVIWLLAAQLGGQLISPDGTRSQLNSPEVFEATTFWLDWIAKYRIAGKRDATNVSAEQVKQFTSGRTAMFACGFTQAISSMAGTSVAGDWALAGNPTVPYGRPALPAGTRPVQSYFGGATWAISKYSSKRELALGLARMMGDPDVQRLTWQEVGGLPITTETFTAHPETRQGVWKTIYDSATNAAPTPWSPSFAQVSPLLSTAVKPSFAELAAGGTYDPGALKARLVTANQALTTALESERR</sequence>
<dbReference type="SUPFAM" id="SSF53850">
    <property type="entry name" value="Periplasmic binding protein-like II"/>
    <property type="match status" value="1"/>
</dbReference>
<proteinExistence type="predicted"/>
<comment type="caution">
    <text evidence="2">The sequence shown here is derived from an EMBL/GenBank/DDBJ whole genome shotgun (WGS) entry which is preliminary data.</text>
</comment>
<dbReference type="Proteomes" id="UP000318578">
    <property type="component" value="Unassembled WGS sequence"/>
</dbReference>
<dbReference type="OrthoDB" id="2507686at2"/>
<dbReference type="Pfam" id="PF01547">
    <property type="entry name" value="SBP_bac_1"/>
    <property type="match status" value="1"/>
</dbReference>
<dbReference type="PANTHER" id="PTHR43649">
    <property type="entry name" value="ARABINOSE-BINDING PROTEIN-RELATED"/>
    <property type="match status" value="1"/>
</dbReference>
<dbReference type="InterPro" id="IPR050490">
    <property type="entry name" value="Bact_solute-bd_prot1"/>
</dbReference>
<name>A0A558AM47_9PSEU</name>
<organism evidence="2 3">
    <name type="scientific">Amycolatopsis acidiphila</name>
    <dbReference type="NCBI Taxonomy" id="715473"/>
    <lineage>
        <taxon>Bacteria</taxon>
        <taxon>Bacillati</taxon>
        <taxon>Actinomycetota</taxon>
        <taxon>Actinomycetes</taxon>
        <taxon>Pseudonocardiales</taxon>
        <taxon>Pseudonocardiaceae</taxon>
        <taxon>Amycolatopsis</taxon>
    </lineage>
</organism>
<dbReference type="PANTHER" id="PTHR43649:SF12">
    <property type="entry name" value="DIACETYLCHITOBIOSE BINDING PROTEIN DASA"/>
    <property type="match status" value="1"/>
</dbReference>
<reference evidence="2 3" key="1">
    <citation type="submission" date="2019-07" db="EMBL/GenBank/DDBJ databases">
        <title>New species of Amycolatopsis and Streptomyces.</title>
        <authorList>
            <person name="Duangmal K."/>
            <person name="Teo W.F.A."/>
            <person name="Lipun K."/>
        </authorList>
    </citation>
    <scope>NUCLEOTIDE SEQUENCE [LARGE SCALE GENOMIC DNA]</scope>
    <source>
        <strain evidence="2 3">JCM 30562</strain>
    </source>
</reference>
<keyword evidence="3" id="KW-1185">Reference proteome</keyword>
<gene>
    <name evidence="2" type="ORF">FNH06_03515</name>
</gene>
<evidence type="ECO:0000256" key="1">
    <source>
        <dbReference type="SAM" id="MobiDB-lite"/>
    </source>
</evidence>
<dbReference type="Gene3D" id="3.40.190.10">
    <property type="entry name" value="Periplasmic binding protein-like II"/>
    <property type="match status" value="2"/>
</dbReference>
<dbReference type="EMBL" id="VJZA01000003">
    <property type="protein sequence ID" value="TVT25347.1"/>
    <property type="molecule type" value="Genomic_DNA"/>
</dbReference>
<accession>A0A558AM47</accession>
<dbReference type="AlphaFoldDB" id="A0A558AM47"/>
<dbReference type="InterPro" id="IPR006059">
    <property type="entry name" value="SBP"/>
</dbReference>
<protein>
    <submittedName>
        <fullName evidence="2">Extracellular solute-binding protein</fullName>
    </submittedName>
</protein>
<evidence type="ECO:0000313" key="2">
    <source>
        <dbReference type="EMBL" id="TVT25347.1"/>
    </source>
</evidence>
<evidence type="ECO:0000313" key="3">
    <source>
        <dbReference type="Proteomes" id="UP000318578"/>
    </source>
</evidence>